<protein>
    <submittedName>
        <fullName evidence="1">Uncharacterized protein</fullName>
    </submittedName>
</protein>
<comment type="caution">
    <text evidence="1">The sequence shown here is derived from an EMBL/GenBank/DDBJ whole genome shotgun (WGS) entry which is preliminary data.</text>
</comment>
<evidence type="ECO:0000313" key="1">
    <source>
        <dbReference type="EMBL" id="MEC0273877.1"/>
    </source>
</evidence>
<proteinExistence type="predicted"/>
<name>A0AAW9NGW8_9BACI</name>
<accession>A0AAW9NGW8</accession>
<dbReference type="EMBL" id="JARNBH010000012">
    <property type="protein sequence ID" value="MEC0273877.1"/>
    <property type="molecule type" value="Genomic_DNA"/>
</dbReference>
<organism evidence="1 2">
    <name type="scientific">Peribacillus castrilensis</name>
    <dbReference type="NCBI Taxonomy" id="2897690"/>
    <lineage>
        <taxon>Bacteria</taxon>
        <taxon>Bacillati</taxon>
        <taxon>Bacillota</taxon>
        <taxon>Bacilli</taxon>
        <taxon>Bacillales</taxon>
        <taxon>Bacillaceae</taxon>
        <taxon>Peribacillus</taxon>
    </lineage>
</organism>
<dbReference type="Proteomes" id="UP001307168">
    <property type="component" value="Unassembled WGS sequence"/>
</dbReference>
<gene>
    <name evidence="1" type="ORF">P4706_12540</name>
</gene>
<keyword evidence="2" id="KW-1185">Reference proteome</keyword>
<sequence length="47" mass="5468">MVMTKEELLSHLKKQARTLEFLISTDNNEESKRIHSETLEAIRGVIK</sequence>
<dbReference type="AlphaFoldDB" id="A0AAW9NGW8"/>
<evidence type="ECO:0000313" key="2">
    <source>
        <dbReference type="Proteomes" id="UP001307168"/>
    </source>
</evidence>
<reference evidence="1 2" key="1">
    <citation type="submission" date="2023-03" db="EMBL/GenBank/DDBJ databases">
        <title>Bacillus Genome Sequencing.</title>
        <authorList>
            <person name="Dunlap C."/>
        </authorList>
    </citation>
    <scope>NUCLEOTIDE SEQUENCE [LARGE SCALE GENOMIC DNA]</scope>
    <source>
        <strain evidence="1 2">B-41290</strain>
    </source>
</reference>
<dbReference type="RefSeq" id="WP_367406952.1">
    <property type="nucleotide sequence ID" value="NZ_JARNBH010000012.1"/>
</dbReference>